<protein>
    <submittedName>
        <fullName evidence="2">Uncharacterized protein</fullName>
    </submittedName>
</protein>
<evidence type="ECO:0000256" key="1">
    <source>
        <dbReference type="SAM" id="MobiDB-lite"/>
    </source>
</evidence>
<keyword evidence="3" id="KW-1185">Reference proteome</keyword>
<dbReference type="EMBL" id="JAUKTV010000013">
    <property type="protein sequence ID" value="KAK0719061.1"/>
    <property type="molecule type" value="Genomic_DNA"/>
</dbReference>
<reference evidence="2" key="1">
    <citation type="submission" date="2023-06" db="EMBL/GenBank/DDBJ databases">
        <title>Genome-scale phylogeny and comparative genomics of the fungal order Sordariales.</title>
        <authorList>
            <consortium name="Lawrence Berkeley National Laboratory"/>
            <person name="Hensen N."/>
            <person name="Bonometti L."/>
            <person name="Westerberg I."/>
            <person name="Brannstrom I.O."/>
            <person name="Guillou S."/>
            <person name="Cros-Aarteil S."/>
            <person name="Calhoun S."/>
            <person name="Haridas S."/>
            <person name="Kuo A."/>
            <person name="Mondo S."/>
            <person name="Pangilinan J."/>
            <person name="Riley R."/>
            <person name="Labutti K."/>
            <person name="Andreopoulos B."/>
            <person name="Lipzen A."/>
            <person name="Chen C."/>
            <person name="Yanf M."/>
            <person name="Daum C."/>
            <person name="Ng V."/>
            <person name="Clum A."/>
            <person name="Steindorff A."/>
            <person name="Ohm R."/>
            <person name="Martin F."/>
            <person name="Silar P."/>
            <person name="Natvig D."/>
            <person name="Lalanne C."/>
            <person name="Gautier V."/>
            <person name="Ament-Velasquez S.L."/>
            <person name="Kruys A."/>
            <person name="Hutchinson M.I."/>
            <person name="Powell A.J."/>
            <person name="Barry K."/>
            <person name="Miller A.N."/>
            <person name="Grigoriev I.V."/>
            <person name="Debuchy R."/>
            <person name="Gladieux P."/>
            <person name="Thoren M.H."/>
            <person name="Johannesson H."/>
        </authorList>
    </citation>
    <scope>NUCLEOTIDE SEQUENCE</scope>
    <source>
        <strain evidence="2">CBS 540.89</strain>
    </source>
</reference>
<gene>
    <name evidence="2" type="ORF">B0T21DRAFT_351822</name>
</gene>
<sequence length="238" mass="25328">MTKVTQKVLPGVQIYRVVVISSETAKALSRGFRYGLRLSHLAVDCDDKTSGESEQLDSMPRADTNTTALSTEQRSGSNTSAGSTEISIDSDMLSISDTPSNYGSRRLLERHDNLSLVIDIIAYRLYQTFLSLVNGPVAASSPCHTRDMQLAGIMEFGPPADGDAGSAQNGLSPGPGPPSGSTAESISKTGASTAQSLKRPRGNDQDEDGNRDGGKRPRRPVTVRMKDPSDTGNVSRVN</sequence>
<feature type="region of interest" description="Disordered" evidence="1">
    <location>
        <begin position="154"/>
        <end position="238"/>
    </location>
</feature>
<dbReference type="AlphaFoldDB" id="A0AA40DZT3"/>
<organism evidence="2 3">
    <name type="scientific">Apiosordaria backusii</name>
    <dbReference type="NCBI Taxonomy" id="314023"/>
    <lineage>
        <taxon>Eukaryota</taxon>
        <taxon>Fungi</taxon>
        <taxon>Dikarya</taxon>
        <taxon>Ascomycota</taxon>
        <taxon>Pezizomycotina</taxon>
        <taxon>Sordariomycetes</taxon>
        <taxon>Sordariomycetidae</taxon>
        <taxon>Sordariales</taxon>
        <taxon>Lasiosphaeriaceae</taxon>
        <taxon>Apiosordaria</taxon>
    </lineage>
</organism>
<accession>A0AA40DZT3</accession>
<name>A0AA40DZT3_9PEZI</name>
<feature type="compositionally biased region" description="Basic and acidic residues" evidence="1">
    <location>
        <begin position="201"/>
        <end position="215"/>
    </location>
</feature>
<feature type="compositionally biased region" description="Polar residues" evidence="1">
    <location>
        <begin position="182"/>
        <end position="196"/>
    </location>
</feature>
<evidence type="ECO:0000313" key="2">
    <source>
        <dbReference type="EMBL" id="KAK0719061.1"/>
    </source>
</evidence>
<feature type="region of interest" description="Disordered" evidence="1">
    <location>
        <begin position="49"/>
        <end position="85"/>
    </location>
</feature>
<comment type="caution">
    <text evidence="2">The sequence shown here is derived from an EMBL/GenBank/DDBJ whole genome shotgun (WGS) entry which is preliminary data.</text>
</comment>
<proteinExistence type="predicted"/>
<evidence type="ECO:0000313" key="3">
    <source>
        <dbReference type="Proteomes" id="UP001172159"/>
    </source>
</evidence>
<dbReference type="Proteomes" id="UP001172159">
    <property type="component" value="Unassembled WGS sequence"/>
</dbReference>
<feature type="compositionally biased region" description="Polar residues" evidence="1">
    <location>
        <begin position="63"/>
        <end position="85"/>
    </location>
</feature>